<reference evidence="2" key="1">
    <citation type="submission" date="2020-06" db="EMBL/GenBank/DDBJ databases">
        <title>Unique genomic features of the anaerobic methanotrophic archaea.</title>
        <authorList>
            <person name="Chadwick G.L."/>
            <person name="Skennerton C.T."/>
            <person name="Laso-Perez R."/>
            <person name="Leu A.O."/>
            <person name="Speth D.R."/>
            <person name="Yu H."/>
            <person name="Morgan-Lang C."/>
            <person name="Hatzenpichler R."/>
            <person name="Goudeau D."/>
            <person name="Malmstrom R."/>
            <person name="Brazelton W.J."/>
            <person name="Woyke T."/>
            <person name="Hallam S.J."/>
            <person name="Tyson G.W."/>
            <person name="Wegener G."/>
            <person name="Boetius A."/>
            <person name="Orphan V."/>
        </authorList>
    </citation>
    <scope>NUCLEOTIDE SEQUENCE</scope>
</reference>
<feature type="domain" description="Nitroreductase" evidence="1">
    <location>
        <begin position="4"/>
        <end position="55"/>
    </location>
</feature>
<organism evidence="2">
    <name type="scientific">Candidatus Methanophagaceae archaeon ANME-1 ERB6</name>
    <dbReference type="NCBI Taxonomy" id="2759912"/>
    <lineage>
        <taxon>Archaea</taxon>
        <taxon>Methanobacteriati</taxon>
        <taxon>Methanobacteriota</taxon>
        <taxon>Stenosarchaea group</taxon>
        <taxon>Methanomicrobia</taxon>
        <taxon>Candidatus Methanophagales</taxon>
        <taxon>Candidatus Methanophagaceae</taxon>
    </lineage>
</organism>
<dbReference type="SUPFAM" id="SSF55469">
    <property type="entry name" value="FMN-dependent nitroreductase-like"/>
    <property type="match status" value="1"/>
</dbReference>
<dbReference type="AlphaFoldDB" id="A0A7G9YWK7"/>
<dbReference type="GO" id="GO:0016491">
    <property type="term" value="F:oxidoreductase activity"/>
    <property type="evidence" value="ECO:0007669"/>
    <property type="project" value="InterPro"/>
</dbReference>
<protein>
    <recommendedName>
        <fullName evidence="1">Nitroreductase domain-containing protein</fullName>
    </recommendedName>
</protein>
<proteinExistence type="predicted"/>
<dbReference type="InterPro" id="IPR029479">
    <property type="entry name" value="Nitroreductase"/>
</dbReference>
<dbReference type="EMBL" id="MT631509">
    <property type="protein sequence ID" value="QNO52391.1"/>
    <property type="molecule type" value="Genomic_DNA"/>
</dbReference>
<evidence type="ECO:0000313" key="2">
    <source>
        <dbReference type="EMBL" id="QNO52391.1"/>
    </source>
</evidence>
<name>A0A7G9YWK7_9EURY</name>
<gene>
    <name evidence="2" type="ORF">IAKEDICC_00012</name>
</gene>
<sequence>MKERLVDIETVGQNIYLQCEALGLVNVAIGAFYDDEVARVLSLPDGHKPIYVMPEGMENSNPEHEN</sequence>
<accession>A0A7G9YWK7</accession>
<evidence type="ECO:0000259" key="1">
    <source>
        <dbReference type="Pfam" id="PF00881"/>
    </source>
</evidence>
<dbReference type="Pfam" id="PF00881">
    <property type="entry name" value="Nitroreductase"/>
    <property type="match status" value="1"/>
</dbReference>
<dbReference type="InterPro" id="IPR000415">
    <property type="entry name" value="Nitroreductase-like"/>
</dbReference>
<dbReference type="Gene3D" id="3.40.109.10">
    <property type="entry name" value="NADH Oxidase"/>
    <property type="match status" value="1"/>
</dbReference>